<dbReference type="GO" id="GO:0042781">
    <property type="term" value="F:3'-tRNA processing endoribonuclease activity"/>
    <property type="evidence" value="ECO:0007669"/>
    <property type="project" value="TreeGrafter"/>
</dbReference>
<dbReference type="Gene3D" id="3.60.15.10">
    <property type="entry name" value="Ribonuclease Z/Hydroxyacylglutathione hydrolase-like"/>
    <property type="match status" value="1"/>
</dbReference>
<dbReference type="CDD" id="cd07715">
    <property type="entry name" value="TaR3-like_MBL-fold"/>
    <property type="match status" value="1"/>
</dbReference>
<evidence type="ECO:0000313" key="2">
    <source>
        <dbReference type="EMBL" id="RCK79516.1"/>
    </source>
</evidence>
<evidence type="ECO:0000313" key="3">
    <source>
        <dbReference type="Proteomes" id="UP000252355"/>
    </source>
</evidence>
<accession>A0A367ZNA5</accession>
<reference evidence="2 3" key="1">
    <citation type="submission" date="2018-05" db="EMBL/GenBank/DDBJ databases">
        <title>A metagenomic window into the 2 km-deep terrestrial subsurface aquifer revealed taxonomically and functionally diverse microbial community comprising novel uncultured bacterial lineages.</title>
        <authorList>
            <person name="Kadnikov V.V."/>
            <person name="Mardanov A.V."/>
            <person name="Beletsky A.V."/>
            <person name="Banks D."/>
            <person name="Pimenov N.V."/>
            <person name="Frank Y.A."/>
            <person name="Karnachuk O.V."/>
            <person name="Ravin N.V."/>
        </authorList>
    </citation>
    <scope>NUCLEOTIDE SEQUENCE [LARGE SCALE GENOMIC DNA]</scope>
    <source>
        <strain evidence="2">BY5</strain>
    </source>
</reference>
<dbReference type="PANTHER" id="PTHR46018">
    <property type="entry name" value="ZINC PHOSPHODIESTERASE ELAC PROTEIN 1"/>
    <property type="match status" value="1"/>
</dbReference>
<dbReference type="EMBL" id="QOQW01000012">
    <property type="protein sequence ID" value="RCK79516.1"/>
    <property type="molecule type" value="Genomic_DNA"/>
</dbReference>
<comment type="caution">
    <text evidence="2">The sequence shown here is derived from an EMBL/GenBank/DDBJ whole genome shotgun (WGS) entry which is preliminary data.</text>
</comment>
<dbReference type="InterPro" id="IPR036866">
    <property type="entry name" value="RibonucZ/Hydroxyglut_hydro"/>
</dbReference>
<dbReference type="SUPFAM" id="SSF56281">
    <property type="entry name" value="Metallo-hydrolase/oxidoreductase"/>
    <property type="match status" value="1"/>
</dbReference>
<sequence length="295" mass="32647">MHLKFWGVRGSVPVPGRETVKYGGNTTCLEVRTNDGTLLIIDAGTGIRLLGLELMKGEFGRGTGTAHILFTHSHWDHIQGFPFFIPAYIGSKDDAGNRVEGQCNRFHLYGASDVDDRLEATLRGQMEHFYFPVDLNYLSAQINFHPMVGNNVQIGSATITAKRLIHPNGVLGYRIQDGDHVLCIATDCEHPSDGSIDRNLLELAQNADILVYDAQYTPEEYNPAAHGLQGPSKIGWGHSTFMEGIRVAQEAKVKRLVLTHHDPLHNDERVAEMERRAQAILPGTLAAYEGLVLQL</sequence>
<evidence type="ECO:0000259" key="1">
    <source>
        <dbReference type="SMART" id="SM00849"/>
    </source>
</evidence>
<gene>
    <name evidence="2" type="ORF">OZSIB_4270</name>
</gene>
<dbReference type="PANTHER" id="PTHR46018:SF2">
    <property type="entry name" value="ZINC PHOSPHODIESTERASE ELAC PROTEIN 1"/>
    <property type="match status" value="1"/>
</dbReference>
<dbReference type="SMART" id="SM00849">
    <property type="entry name" value="Lactamase_B"/>
    <property type="match status" value="1"/>
</dbReference>
<dbReference type="AlphaFoldDB" id="A0A367ZNA5"/>
<keyword evidence="2" id="KW-0378">Hydrolase</keyword>
<feature type="domain" description="Metallo-beta-lactamase" evidence="1">
    <location>
        <begin position="25"/>
        <end position="238"/>
    </location>
</feature>
<dbReference type="Proteomes" id="UP000252355">
    <property type="component" value="Unassembled WGS sequence"/>
</dbReference>
<dbReference type="Pfam" id="PF12706">
    <property type="entry name" value="Lactamase_B_2"/>
    <property type="match status" value="1"/>
</dbReference>
<proteinExistence type="predicted"/>
<protein>
    <submittedName>
        <fullName evidence="2">Metal-dependent hydrolases of the beta-lactamase superfamily I</fullName>
    </submittedName>
</protein>
<dbReference type="InterPro" id="IPR001279">
    <property type="entry name" value="Metallo-B-lactamas"/>
</dbReference>
<name>A0A367ZNA5_9BACT</name>
<organism evidence="2 3">
    <name type="scientific">Candidatus Ozemobacter sibiricus</name>
    <dbReference type="NCBI Taxonomy" id="2268124"/>
    <lineage>
        <taxon>Bacteria</taxon>
        <taxon>Candidatus Ozemobacteria</taxon>
        <taxon>Candidatus Ozemobacterales</taxon>
        <taxon>Candidatus Ozemobacteraceae</taxon>
        <taxon>Candidatus Ozemobacter</taxon>
    </lineage>
</organism>